<name>W7HME8_9PEZI</name>
<evidence type="ECO:0000256" key="1">
    <source>
        <dbReference type="SAM" id="MobiDB-lite"/>
    </source>
</evidence>
<dbReference type="Proteomes" id="UP000024837">
    <property type="component" value="Unassembled WGS sequence"/>
</dbReference>
<gene>
    <name evidence="3" type="ORF">DRE_01110</name>
</gene>
<dbReference type="GO" id="GO:0010628">
    <property type="term" value="P:positive regulation of gene expression"/>
    <property type="evidence" value="ECO:0007669"/>
    <property type="project" value="TreeGrafter"/>
</dbReference>
<dbReference type="SMART" id="SM00239">
    <property type="entry name" value="C2"/>
    <property type="match status" value="1"/>
</dbReference>
<dbReference type="HOGENOM" id="CLU_475619_0_0_1"/>
<dbReference type="AlphaFoldDB" id="W7HME8"/>
<reference evidence="3 4" key="1">
    <citation type="submission" date="2013-05" db="EMBL/GenBank/DDBJ databases">
        <title>Drechslerella stenobrocha genome reveals carnivorous origination and mechanical trapping mechanism of predatory fungi.</title>
        <authorList>
            <person name="Liu X."/>
            <person name="Zhang W."/>
            <person name="Liu K."/>
        </authorList>
    </citation>
    <scope>NUCLEOTIDE SEQUENCE [LARGE SCALE GENOMIC DNA]</scope>
    <source>
        <strain evidence="3 4">248</strain>
    </source>
</reference>
<dbReference type="CDD" id="cd00030">
    <property type="entry name" value="C2"/>
    <property type="match status" value="1"/>
</dbReference>
<feature type="compositionally biased region" description="Polar residues" evidence="1">
    <location>
        <begin position="8"/>
        <end position="22"/>
    </location>
</feature>
<evidence type="ECO:0000313" key="4">
    <source>
        <dbReference type="Proteomes" id="UP000024837"/>
    </source>
</evidence>
<dbReference type="InterPro" id="IPR035892">
    <property type="entry name" value="C2_domain_sf"/>
</dbReference>
<feature type="region of interest" description="Disordered" evidence="1">
    <location>
        <begin position="1"/>
        <end position="30"/>
    </location>
</feature>
<feature type="domain" description="C2" evidence="2">
    <location>
        <begin position="17"/>
        <end position="149"/>
    </location>
</feature>
<feature type="compositionally biased region" description="Basic and acidic residues" evidence="1">
    <location>
        <begin position="487"/>
        <end position="516"/>
    </location>
</feature>
<organism evidence="3 4">
    <name type="scientific">Drechslerella stenobrocha 248</name>
    <dbReference type="NCBI Taxonomy" id="1043628"/>
    <lineage>
        <taxon>Eukaryota</taxon>
        <taxon>Fungi</taxon>
        <taxon>Dikarya</taxon>
        <taxon>Ascomycota</taxon>
        <taxon>Pezizomycotina</taxon>
        <taxon>Orbiliomycetes</taxon>
        <taxon>Orbiliales</taxon>
        <taxon>Orbiliaceae</taxon>
        <taxon>Drechslerella</taxon>
    </lineage>
</organism>
<evidence type="ECO:0000313" key="3">
    <source>
        <dbReference type="EMBL" id="EWC44284.1"/>
    </source>
</evidence>
<dbReference type="PANTHER" id="PTHR47800:SF5">
    <property type="entry name" value="FER-1-LIKE PROTEIN 6"/>
    <property type="match status" value="1"/>
</dbReference>
<dbReference type="Pfam" id="PF00168">
    <property type="entry name" value="C2"/>
    <property type="match status" value="1"/>
</dbReference>
<dbReference type="PANTHER" id="PTHR47800">
    <property type="entry name" value="C2 DOMAIN-CONTAINING PROTEIN"/>
    <property type="match status" value="1"/>
</dbReference>
<dbReference type="Gene3D" id="2.60.40.150">
    <property type="entry name" value="C2 domain"/>
    <property type="match status" value="1"/>
</dbReference>
<feature type="compositionally biased region" description="Acidic residues" evidence="1">
    <location>
        <begin position="458"/>
        <end position="468"/>
    </location>
</feature>
<protein>
    <recommendedName>
        <fullName evidence="2">C2 domain-containing protein</fullName>
    </recommendedName>
</protein>
<feature type="region of interest" description="Disordered" evidence="1">
    <location>
        <begin position="452"/>
        <end position="516"/>
    </location>
</feature>
<sequence>MADALGTGISSNDVISQTTTPNAAPEKARPQPPFDLLLTVCSASHVAVGDIHGTSDVYVIGKVKNVKGLVPGEAKSSRVHFRTSTHRATRDPRWDERWRFGGVREGTYLKMKVFDEDAKSRSDDKLGSIKLVLTDLEPLLDGQEHVRNIPIRRHKGQKHVQIFTAVFDFCNPDAHVKAPAPHITVKLQLLPSNSSDILHIHLQNPTCYSVHYSSLANLVATTPSRKQDTPQKTDSTTHSTSFKAYKISLIHPPPYPTLQFEADLAHAKAFDPSKFHYRVFRHLVRKQYQNIYGHDRNTVYGHWWNTDTVGPGLVELLQPVENKLFTFIITLDGEWRFCETGNEYKINHLSKHGMHADGKAKVVWAGEFFLRLDTIEDSDECDAAMYNPGGEKVDPTKRGLNRARRWRIYLDNDSGTYSPSNEKLGDFRDFMARNLQGIEVVVKNFEDEALNKGKEEQIGESENAEDEGQEKGKGKKPRRLIDILTEEAAKRVKQEQDRRREKLQEGEEETDGSKVK</sequence>
<dbReference type="EMBL" id="KI966443">
    <property type="protein sequence ID" value="EWC44284.1"/>
    <property type="molecule type" value="Genomic_DNA"/>
</dbReference>
<dbReference type="SUPFAM" id="SSF49562">
    <property type="entry name" value="C2 domain (Calcium/lipid-binding domain, CaLB)"/>
    <property type="match status" value="1"/>
</dbReference>
<dbReference type="InterPro" id="IPR000008">
    <property type="entry name" value="C2_dom"/>
</dbReference>
<proteinExistence type="predicted"/>
<evidence type="ECO:0000259" key="2">
    <source>
        <dbReference type="PROSITE" id="PS50004"/>
    </source>
</evidence>
<accession>W7HME8</accession>
<dbReference type="OrthoDB" id="73919at2759"/>
<dbReference type="PROSITE" id="PS50004">
    <property type="entry name" value="C2"/>
    <property type="match status" value="1"/>
</dbReference>
<keyword evidence="4" id="KW-1185">Reference proteome</keyword>